<dbReference type="OrthoDB" id="275270at2"/>
<evidence type="ECO:0000313" key="2">
    <source>
        <dbReference type="Proteomes" id="UP000280696"/>
    </source>
</evidence>
<dbReference type="RefSeq" id="WP_120471773.1">
    <property type="nucleotide sequence ID" value="NZ_RAYQ01000023.1"/>
</dbReference>
<dbReference type="EMBL" id="RAYQ01000023">
    <property type="protein sequence ID" value="RKI89430.1"/>
    <property type="molecule type" value="Genomic_DNA"/>
</dbReference>
<accession>A0A3A9ACL1</accession>
<name>A0A3A9ACL1_9FIRM</name>
<dbReference type="Gene3D" id="3.40.190.10">
    <property type="entry name" value="Periplasmic binding protein-like II"/>
    <property type="match status" value="1"/>
</dbReference>
<dbReference type="AlphaFoldDB" id="A0A3A9ACL1"/>
<dbReference type="Proteomes" id="UP000280696">
    <property type="component" value="Unassembled WGS sequence"/>
</dbReference>
<dbReference type="SUPFAM" id="SSF53850">
    <property type="entry name" value="Periplasmic binding protein-like II"/>
    <property type="match status" value="1"/>
</dbReference>
<protein>
    <submittedName>
        <fullName evidence="1">Uncharacterized protein</fullName>
    </submittedName>
</protein>
<evidence type="ECO:0000313" key="1">
    <source>
        <dbReference type="EMBL" id="RKI89430.1"/>
    </source>
</evidence>
<organism evidence="1 2">
    <name type="scientific">Parablautia intestinalis</name>
    <dbReference type="NCBI Taxonomy" id="2320100"/>
    <lineage>
        <taxon>Bacteria</taxon>
        <taxon>Bacillati</taxon>
        <taxon>Bacillota</taxon>
        <taxon>Clostridia</taxon>
        <taxon>Lachnospirales</taxon>
        <taxon>Lachnospiraceae</taxon>
        <taxon>Parablautia</taxon>
    </lineage>
</organism>
<keyword evidence="2" id="KW-1185">Reference proteome</keyword>
<gene>
    <name evidence="1" type="ORF">D7V94_18435</name>
</gene>
<sequence length="70" mass="7933">MGDPVKAEDALWSIQWAAESAEYSRHTTNIDFENTKVIDDLTLELAIFESNVFFLNDLSRIQVTAKTQPS</sequence>
<comment type="caution">
    <text evidence="1">The sequence shown here is derived from an EMBL/GenBank/DDBJ whole genome shotgun (WGS) entry which is preliminary data.</text>
</comment>
<proteinExistence type="predicted"/>
<reference evidence="1 2" key="1">
    <citation type="submission" date="2018-09" db="EMBL/GenBank/DDBJ databases">
        <title>Murine metabolic-syndrome-specific gut microbial biobank.</title>
        <authorList>
            <person name="Liu C."/>
        </authorList>
    </citation>
    <scope>NUCLEOTIDE SEQUENCE [LARGE SCALE GENOMIC DNA]</scope>
    <source>
        <strain evidence="1 2">0.1xD8-82</strain>
    </source>
</reference>